<protein>
    <submittedName>
        <fullName evidence="2">Uncharacterized protein</fullName>
    </submittedName>
</protein>
<feature type="compositionally biased region" description="Polar residues" evidence="1">
    <location>
        <begin position="257"/>
        <end position="273"/>
    </location>
</feature>
<dbReference type="EMBL" id="BLZA01000007">
    <property type="protein sequence ID" value="GHJ84303.1"/>
    <property type="molecule type" value="Genomic_DNA"/>
</dbReference>
<sequence length="556" mass="59929">MRRMLIFSVLGAITVGALLVQTAPLPLDGRKRDSLPPTLEAPHTSAMPASHRLVSSIDPHSYILGVGSPARLKGRRLPDEDQSSVSALSTGWGDAPKGRMGSRPKTGIGGKPKKRIGEKPNQGMGRKPKTGMGQKPRGSFDYEKDIRTGRAAGNPAPPNSSRGGPLPGGDAYIPENRMMADDAGTVSRGAAIGNEVLSGTTEWGKRAAAITETPRFYNEAHGENPNSAPTNSKDNARADLAPGYGDVKTFAAESEAESPSTINPSSPDMQRANQVPAFDSVGASPAMNGFSESSRHTDPADVVWTKRQDAGTSDSRRSQNKIPVADIVWDKRVDTGASGSQRLDVIQAAGFDHSRREDSTVAGPRVSAIMQIKDYHWYKRERPRPNDAAEHNAMQAADIVWDKRHSREVSELPLLDDLRVSTECDEQEEAVLQHFHARAEMPGDNDRQIKRQSSTANNALESQDMQAANFDWGKRQAASESEKSTASQQRAGHPDGFITVDRSTLPSAVGASDRISKREESDIIWEFLPKGQSRIGGSGQATRDLEGHDGVSGPRG</sequence>
<feature type="compositionally biased region" description="Polar residues" evidence="1">
    <location>
        <begin position="224"/>
        <end position="233"/>
    </location>
</feature>
<dbReference type="Proteomes" id="UP000620104">
    <property type="component" value="Unassembled WGS sequence"/>
</dbReference>
<evidence type="ECO:0000256" key="1">
    <source>
        <dbReference type="SAM" id="MobiDB-lite"/>
    </source>
</evidence>
<feature type="region of interest" description="Disordered" evidence="1">
    <location>
        <begin position="27"/>
        <end position="47"/>
    </location>
</feature>
<dbReference type="OrthoDB" id="2596957at2759"/>
<dbReference type="AlphaFoldDB" id="A0A8H3TP09"/>
<feature type="region of interest" description="Disordered" evidence="1">
    <location>
        <begin position="214"/>
        <end position="323"/>
    </location>
</feature>
<feature type="region of interest" description="Disordered" evidence="1">
    <location>
        <begin position="530"/>
        <end position="556"/>
    </location>
</feature>
<reference evidence="2" key="1">
    <citation type="submission" date="2020-07" db="EMBL/GenBank/DDBJ databases">
        <title>Draft Genome Sequence of a Deep-Sea Yeast, Naganishia (Cryptococcus) liquefaciens strain N6.</title>
        <authorList>
            <person name="Han Y.W."/>
            <person name="Kajitani R."/>
            <person name="Morimoto H."/>
            <person name="Parhat M."/>
            <person name="Tsubouchi H."/>
            <person name="Bakenova O."/>
            <person name="Ogata M."/>
            <person name="Argunhan B."/>
            <person name="Aoki R."/>
            <person name="Kajiwara S."/>
            <person name="Itoh T."/>
            <person name="Iwasaki H."/>
        </authorList>
    </citation>
    <scope>NUCLEOTIDE SEQUENCE</scope>
    <source>
        <strain evidence="2">N6</strain>
    </source>
</reference>
<accession>A0A8H3TP09</accession>
<feature type="region of interest" description="Disordered" evidence="1">
    <location>
        <begin position="471"/>
        <end position="517"/>
    </location>
</feature>
<gene>
    <name evidence="2" type="ORF">NliqN6_0705</name>
</gene>
<organism evidence="2 3">
    <name type="scientific">Naganishia liquefaciens</name>
    <dbReference type="NCBI Taxonomy" id="104408"/>
    <lineage>
        <taxon>Eukaryota</taxon>
        <taxon>Fungi</taxon>
        <taxon>Dikarya</taxon>
        <taxon>Basidiomycota</taxon>
        <taxon>Agaricomycotina</taxon>
        <taxon>Tremellomycetes</taxon>
        <taxon>Filobasidiales</taxon>
        <taxon>Filobasidiaceae</taxon>
        <taxon>Naganishia</taxon>
    </lineage>
</organism>
<feature type="region of interest" description="Disordered" evidence="1">
    <location>
        <begin position="71"/>
        <end position="175"/>
    </location>
</feature>
<proteinExistence type="predicted"/>
<name>A0A8H3TP09_9TREE</name>
<comment type="caution">
    <text evidence="2">The sequence shown here is derived from an EMBL/GenBank/DDBJ whole genome shotgun (WGS) entry which is preliminary data.</text>
</comment>
<keyword evidence="3" id="KW-1185">Reference proteome</keyword>
<feature type="compositionally biased region" description="Basic and acidic residues" evidence="1">
    <location>
        <begin position="293"/>
        <end position="317"/>
    </location>
</feature>
<feature type="compositionally biased region" description="Basic and acidic residues" evidence="1">
    <location>
        <begin position="138"/>
        <end position="148"/>
    </location>
</feature>
<evidence type="ECO:0000313" key="3">
    <source>
        <dbReference type="Proteomes" id="UP000620104"/>
    </source>
</evidence>
<evidence type="ECO:0000313" key="2">
    <source>
        <dbReference type="EMBL" id="GHJ84303.1"/>
    </source>
</evidence>